<dbReference type="CDD" id="cd08440">
    <property type="entry name" value="PBP2_LTTR_like_4"/>
    <property type="match status" value="1"/>
</dbReference>
<dbReference type="SUPFAM" id="SSF53850">
    <property type="entry name" value="Periplasmic binding protein-like II"/>
    <property type="match status" value="1"/>
</dbReference>
<protein>
    <submittedName>
        <fullName evidence="2">LysR family transcriptional regulator</fullName>
    </submittedName>
</protein>
<comment type="caution">
    <text evidence="2">The sequence shown here is derived from an EMBL/GenBank/DDBJ whole genome shotgun (WGS) entry which is preliminary data.</text>
</comment>
<name>A0A0D7EWM5_RHOPL</name>
<proteinExistence type="predicted"/>
<dbReference type="OrthoDB" id="8437302at2"/>
<evidence type="ECO:0000313" key="3">
    <source>
        <dbReference type="Proteomes" id="UP000032515"/>
    </source>
</evidence>
<dbReference type="GO" id="GO:0006355">
    <property type="term" value="P:regulation of DNA-templated transcription"/>
    <property type="evidence" value="ECO:0007669"/>
    <property type="project" value="TreeGrafter"/>
</dbReference>
<evidence type="ECO:0000313" key="2">
    <source>
        <dbReference type="EMBL" id="KIZ43842.1"/>
    </source>
</evidence>
<gene>
    <name evidence="2" type="ORF">OO17_10585</name>
</gene>
<dbReference type="PANTHER" id="PTHR30419:SF8">
    <property type="entry name" value="NITROGEN ASSIMILATION TRANSCRIPTIONAL ACTIVATOR-RELATED"/>
    <property type="match status" value="1"/>
</dbReference>
<feature type="domain" description="LysR substrate-binding" evidence="1">
    <location>
        <begin position="1"/>
        <end position="196"/>
    </location>
</feature>
<dbReference type="PANTHER" id="PTHR30419">
    <property type="entry name" value="HTH-TYPE TRANSCRIPTIONAL REGULATOR YBHD"/>
    <property type="match status" value="1"/>
</dbReference>
<dbReference type="Gene3D" id="3.40.190.290">
    <property type="match status" value="1"/>
</dbReference>
<organism evidence="2 3">
    <name type="scientific">Rhodopseudomonas palustris</name>
    <dbReference type="NCBI Taxonomy" id="1076"/>
    <lineage>
        <taxon>Bacteria</taxon>
        <taxon>Pseudomonadati</taxon>
        <taxon>Pseudomonadota</taxon>
        <taxon>Alphaproteobacteria</taxon>
        <taxon>Hyphomicrobiales</taxon>
        <taxon>Nitrobacteraceae</taxon>
        <taxon>Rhodopseudomonas</taxon>
    </lineage>
</organism>
<reference evidence="2 3" key="1">
    <citation type="submission" date="2014-11" db="EMBL/GenBank/DDBJ databases">
        <title>Genomics and ecophysiology of heterotrophic nitrogen fixing bacteria isolated from estuarine surface water.</title>
        <authorList>
            <person name="Bentzon-Tilia M."/>
            <person name="Severin I."/>
            <person name="Hansen L.H."/>
            <person name="Riemann L."/>
        </authorList>
    </citation>
    <scope>NUCLEOTIDE SEQUENCE [LARGE SCALE GENOMIC DNA]</scope>
    <source>
        <strain evidence="2 3">BAL398</strain>
    </source>
</reference>
<dbReference type="InterPro" id="IPR050950">
    <property type="entry name" value="HTH-type_LysR_regulators"/>
</dbReference>
<dbReference type="GO" id="GO:0005829">
    <property type="term" value="C:cytosol"/>
    <property type="evidence" value="ECO:0007669"/>
    <property type="project" value="TreeGrafter"/>
</dbReference>
<feature type="non-terminal residue" evidence="2">
    <location>
        <position position="1"/>
    </location>
</feature>
<sequence>AALPSVAATFLPRVIVDFQAQNPGIVIDVLDVVGEEIIKLVKAEDVDFGIGTRISSDKGIKVQDYLSDSLCAFFPAEHPLNTSMPVVQIKDFAPYPLVLTRKNSSVRVLFEWSMEREGCELNIAMESNYMSTALGMVRAGVGVAILPSAAAELGNMTGLCFKPVESPQFNRRVGIIRKTDRTLQPLADHFIDALLRMTSLRADDSFDYIRHADTVSEPSMPIAKPLVAGTYPGQMCSIASSVSAAPRGVMSRMR</sequence>
<dbReference type="Proteomes" id="UP000032515">
    <property type="component" value="Unassembled WGS sequence"/>
</dbReference>
<dbReference type="PATRIC" id="fig|1076.23.peg.1624"/>
<dbReference type="AlphaFoldDB" id="A0A0D7EWM5"/>
<evidence type="ECO:0000259" key="1">
    <source>
        <dbReference type="Pfam" id="PF03466"/>
    </source>
</evidence>
<dbReference type="Pfam" id="PF03466">
    <property type="entry name" value="LysR_substrate"/>
    <property type="match status" value="1"/>
</dbReference>
<dbReference type="EMBL" id="JXXE01000208">
    <property type="protein sequence ID" value="KIZ43842.1"/>
    <property type="molecule type" value="Genomic_DNA"/>
</dbReference>
<dbReference type="InterPro" id="IPR005119">
    <property type="entry name" value="LysR_subst-bd"/>
</dbReference>
<accession>A0A0D7EWM5</accession>